<accession>A0A7X1X0H3</accession>
<dbReference type="AlphaFoldDB" id="A0A7X1X0H3"/>
<dbReference type="RefSeq" id="WP_153439238.1">
    <property type="nucleotide sequence ID" value="NZ_WIWF01000229.1"/>
</dbReference>
<protein>
    <submittedName>
        <fullName evidence="1">Uncharacterized protein</fullName>
    </submittedName>
</protein>
<proteinExistence type="predicted"/>
<organism evidence="1 2">
    <name type="scientific">Pseudomonas helleri</name>
    <dbReference type="NCBI Taxonomy" id="1608996"/>
    <lineage>
        <taxon>Bacteria</taxon>
        <taxon>Pseudomonadati</taxon>
        <taxon>Pseudomonadota</taxon>
        <taxon>Gammaproteobacteria</taxon>
        <taxon>Pseudomonadales</taxon>
        <taxon>Pseudomonadaceae</taxon>
        <taxon>Pseudomonas</taxon>
    </lineage>
</organism>
<evidence type="ECO:0000313" key="1">
    <source>
        <dbReference type="EMBL" id="MQT78019.1"/>
    </source>
</evidence>
<dbReference type="EMBL" id="WIWF01000229">
    <property type="protein sequence ID" value="MQT78019.1"/>
    <property type="molecule type" value="Genomic_DNA"/>
</dbReference>
<comment type="caution">
    <text evidence="1">The sequence shown here is derived from an EMBL/GenBank/DDBJ whole genome shotgun (WGS) entry which is preliminary data.</text>
</comment>
<dbReference type="Proteomes" id="UP000447574">
    <property type="component" value="Unassembled WGS sequence"/>
</dbReference>
<name>A0A7X1X0H3_9PSED</name>
<reference evidence="1 2" key="1">
    <citation type="submission" date="2019-10" db="EMBL/GenBank/DDBJ databases">
        <title>Evaluation of single-gene subtyping targets for Pseudomonas.</title>
        <authorList>
            <person name="Reichler S.J."/>
            <person name="Orsi R.H."/>
            <person name="Wiedmann M."/>
            <person name="Martin N.H."/>
            <person name="Murphy S.I."/>
        </authorList>
    </citation>
    <scope>NUCLEOTIDE SEQUENCE [LARGE SCALE GENOMIC DNA]</scope>
    <source>
        <strain evidence="1 2">FSL R10-2932</strain>
    </source>
</reference>
<evidence type="ECO:0000313" key="2">
    <source>
        <dbReference type="Proteomes" id="UP000447574"/>
    </source>
</evidence>
<sequence length="97" mass="11535">MPKITINELLYKYSSSATDHTASDAKRPRFFNARKEHEVADYLNTFTASDGSELTVRRRQVIEWMLNEHLPAIHQTPDHARKWVFVNYPRLRNYFPK</sequence>
<gene>
    <name evidence="1" type="ORF">GHO37_27695</name>
</gene>